<dbReference type="GO" id="GO:0008146">
    <property type="term" value="F:sulfotransferase activity"/>
    <property type="evidence" value="ECO:0007669"/>
    <property type="project" value="InterPro"/>
</dbReference>
<dbReference type="Proteomes" id="UP001154078">
    <property type="component" value="Chromosome 3"/>
</dbReference>
<dbReference type="PANTHER" id="PTHR11783">
    <property type="entry name" value="SULFOTRANSFERASE SULT"/>
    <property type="match status" value="1"/>
</dbReference>
<dbReference type="Pfam" id="PF00685">
    <property type="entry name" value="Sulfotransfer_1"/>
    <property type="match status" value="1"/>
</dbReference>
<organism evidence="4 5">
    <name type="scientific">Brassicogethes aeneus</name>
    <name type="common">Rape pollen beetle</name>
    <name type="synonym">Meligethes aeneus</name>
    <dbReference type="NCBI Taxonomy" id="1431903"/>
    <lineage>
        <taxon>Eukaryota</taxon>
        <taxon>Metazoa</taxon>
        <taxon>Ecdysozoa</taxon>
        <taxon>Arthropoda</taxon>
        <taxon>Hexapoda</taxon>
        <taxon>Insecta</taxon>
        <taxon>Pterygota</taxon>
        <taxon>Neoptera</taxon>
        <taxon>Endopterygota</taxon>
        <taxon>Coleoptera</taxon>
        <taxon>Polyphaga</taxon>
        <taxon>Cucujiformia</taxon>
        <taxon>Nitidulidae</taxon>
        <taxon>Meligethinae</taxon>
        <taxon>Brassicogethes</taxon>
    </lineage>
</organism>
<dbReference type="AlphaFoldDB" id="A0A9P0FH02"/>
<keyword evidence="5" id="KW-1185">Reference proteome</keyword>
<reference evidence="4" key="1">
    <citation type="submission" date="2021-12" db="EMBL/GenBank/DDBJ databases">
        <authorList>
            <person name="King R."/>
        </authorList>
    </citation>
    <scope>NUCLEOTIDE SEQUENCE</scope>
</reference>
<sequence length="335" mass="40127">MNNKHLRKNPYEIRPIPEEISIQLKKSGNKFDVDQVGPKKYMVWPCYRKYKDEIYNFSIKTNDVWVITFGRSGTTMMTEMVWQIANNMDFKTGFKVPLIARVPYFEFPLANDHRKESLLKEHKNDPEKLTTLNSILTPEWEKTEYPETRIYKCHLPISLLPPELPKEGKILYVVRNPKDTAVSSYHFSKNFSDQPPFEQYWDLFEKGLLWSTFFDHCLEAWNIRNQENVLFLFYEDIVKDMRSTILKVCKFLGKSYSDAEINKLVEHMKFDNFKKNNSVNKDYSDFFPKSDRDFVRQGKVDSYKELFTKELNERANKWIRENYLKTDMRFPTMPE</sequence>
<dbReference type="Gene3D" id="3.40.50.300">
    <property type="entry name" value="P-loop containing nucleotide triphosphate hydrolases"/>
    <property type="match status" value="1"/>
</dbReference>
<protein>
    <recommendedName>
        <fullName evidence="3">Sulfotransferase domain-containing protein</fullName>
    </recommendedName>
</protein>
<dbReference type="OrthoDB" id="205623at2759"/>
<name>A0A9P0FH02_BRAAE</name>
<evidence type="ECO:0000256" key="1">
    <source>
        <dbReference type="ARBA" id="ARBA00005771"/>
    </source>
</evidence>
<dbReference type="InterPro" id="IPR027417">
    <property type="entry name" value="P-loop_NTPase"/>
</dbReference>
<dbReference type="InterPro" id="IPR000863">
    <property type="entry name" value="Sulfotransferase_dom"/>
</dbReference>
<evidence type="ECO:0000313" key="4">
    <source>
        <dbReference type="EMBL" id="CAH0553022.1"/>
    </source>
</evidence>
<accession>A0A9P0FH02</accession>
<comment type="similarity">
    <text evidence="1">Belongs to the sulfotransferase 1 family.</text>
</comment>
<feature type="domain" description="Sulfotransferase" evidence="3">
    <location>
        <begin position="62"/>
        <end position="324"/>
    </location>
</feature>
<evidence type="ECO:0000313" key="5">
    <source>
        <dbReference type="Proteomes" id="UP001154078"/>
    </source>
</evidence>
<evidence type="ECO:0000256" key="2">
    <source>
        <dbReference type="ARBA" id="ARBA00022679"/>
    </source>
</evidence>
<evidence type="ECO:0000259" key="3">
    <source>
        <dbReference type="Pfam" id="PF00685"/>
    </source>
</evidence>
<dbReference type="EMBL" id="OV121134">
    <property type="protein sequence ID" value="CAH0553022.1"/>
    <property type="molecule type" value="Genomic_DNA"/>
</dbReference>
<proteinExistence type="inferred from homology"/>
<dbReference type="SUPFAM" id="SSF52540">
    <property type="entry name" value="P-loop containing nucleoside triphosphate hydrolases"/>
    <property type="match status" value="1"/>
</dbReference>
<gene>
    <name evidence="4" type="ORF">MELIAE_LOCUS5129</name>
</gene>
<keyword evidence="2" id="KW-0808">Transferase</keyword>